<sequence>MITYKGENYDIPDKRVISILRRYKFKPKIVRAFAQRTGLTLPDEFIAMCEKANSWAAEFISSDEDEPTEERLLRLERYFEIYLHYYNRYGKLKESPVAPFIRDEEGVRRMGEDYVYFVTVYECGDDYSAFTYATTDKDDAVRFVEKEQKKWTEGWATHALLWRSKLKLWGGEKILWGIYSVEKGEWLTDYSVDGNENIFFEDQVLEKAPYASPNFGIFVCPMVVKDGKRYFTVQL</sequence>
<dbReference type="AlphaFoldDB" id="A0A1T4M8N2"/>
<protein>
    <submittedName>
        <fullName evidence="1">Uncharacterized protein</fullName>
    </submittedName>
</protein>
<dbReference type="OrthoDB" id="9830643at2"/>
<name>A0A1T4M8N2_TREPO</name>
<organism evidence="1 2">
    <name type="scientific">Treponema porcinum</name>
    <dbReference type="NCBI Taxonomy" id="261392"/>
    <lineage>
        <taxon>Bacteria</taxon>
        <taxon>Pseudomonadati</taxon>
        <taxon>Spirochaetota</taxon>
        <taxon>Spirochaetia</taxon>
        <taxon>Spirochaetales</taxon>
        <taxon>Treponemataceae</taxon>
        <taxon>Treponema</taxon>
    </lineage>
</organism>
<dbReference type="EMBL" id="FUWG01000014">
    <property type="protein sequence ID" value="SJZ63148.1"/>
    <property type="molecule type" value="Genomic_DNA"/>
</dbReference>
<proteinExistence type="predicted"/>
<accession>A0A1T4M8N2</accession>
<evidence type="ECO:0000313" key="1">
    <source>
        <dbReference type="EMBL" id="SJZ63148.1"/>
    </source>
</evidence>
<keyword evidence="2" id="KW-1185">Reference proteome</keyword>
<gene>
    <name evidence="1" type="ORF">SAMN02745149_01893</name>
</gene>
<dbReference type="GeneID" id="78317173"/>
<dbReference type="Proteomes" id="UP000190423">
    <property type="component" value="Unassembled WGS sequence"/>
</dbReference>
<evidence type="ECO:0000313" key="2">
    <source>
        <dbReference type="Proteomes" id="UP000190423"/>
    </source>
</evidence>
<dbReference type="STRING" id="261392.SAMN02745149_01893"/>
<dbReference type="RefSeq" id="WP_078933792.1">
    <property type="nucleotide sequence ID" value="NZ_FUWG01000014.1"/>
</dbReference>
<reference evidence="1 2" key="1">
    <citation type="submission" date="2017-02" db="EMBL/GenBank/DDBJ databases">
        <authorList>
            <person name="Peterson S.W."/>
        </authorList>
    </citation>
    <scope>NUCLEOTIDE SEQUENCE [LARGE SCALE GENOMIC DNA]</scope>
    <source>
        <strain evidence="1 2">ATCC BAA-908</strain>
    </source>
</reference>